<evidence type="ECO:0000256" key="1">
    <source>
        <dbReference type="SAM" id="Phobius"/>
    </source>
</evidence>
<organism evidence="2 3">
    <name type="scientific">Microbacterium ginsengiterrae</name>
    <dbReference type="NCBI Taxonomy" id="546115"/>
    <lineage>
        <taxon>Bacteria</taxon>
        <taxon>Bacillati</taxon>
        <taxon>Actinomycetota</taxon>
        <taxon>Actinomycetes</taxon>
        <taxon>Micrococcales</taxon>
        <taxon>Microbacteriaceae</taxon>
        <taxon>Microbacterium</taxon>
    </lineage>
</organism>
<sequence>MRIIDMVLSAILFLSAITFLAYIGLYYFEFGLFAVLPEPVVSFFTRNAAIQYVALGLAIVAVIAKIVINRRLRRREERSVIEAGS</sequence>
<keyword evidence="3" id="KW-1185">Reference proteome</keyword>
<accession>A0A7W9C9R1</accession>
<keyword evidence="2" id="KW-0645">Protease</keyword>
<comment type="caution">
    <text evidence="2">The sequence shown here is derived from an EMBL/GenBank/DDBJ whole genome shotgun (WGS) entry which is preliminary data.</text>
</comment>
<evidence type="ECO:0000313" key="3">
    <source>
        <dbReference type="Proteomes" id="UP000517712"/>
    </source>
</evidence>
<keyword evidence="1" id="KW-0812">Transmembrane</keyword>
<evidence type="ECO:0000313" key="2">
    <source>
        <dbReference type="EMBL" id="MBB5741637.1"/>
    </source>
</evidence>
<dbReference type="EMBL" id="JACHMU010000001">
    <property type="protein sequence ID" value="MBB5741637.1"/>
    <property type="molecule type" value="Genomic_DNA"/>
</dbReference>
<proteinExistence type="predicted"/>
<protein>
    <submittedName>
        <fullName evidence="2">Membrane protein implicated in regulation of membrane protease activity</fullName>
    </submittedName>
</protein>
<keyword evidence="1" id="KW-1133">Transmembrane helix</keyword>
<keyword evidence="2" id="KW-0378">Hydrolase</keyword>
<dbReference type="GO" id="GO:0008233">
    <property type="term" value="F:peptidase activity"/>
    <property type="evidence" value="ECO:0007669"/>
    <property type="project" value="UniProtKB-KW"/>
</dbReference>
<dbReference type="GO" id="GO:0006508">
    <property type="term" value="P:proteolysis"/>
    <property type="evidence" value="ECO:0007669"/>
    <property type="project" value="UniProtKB-KW"/>
</dbReference>
<feature type="transmembrane region" description="Helical" evidence="1">
    <location>
        <begin position="48"/>
        <end position="68"/>
    </location>
</feature>
<name>A0A7W9C9R1_9MICO</name>
<gene>
    <name evidence="2" type="ORF">HD600_000134</name>
</gene>
<dbReference type="AlphaFoldDB" id="A0A7W9C9R1"/>
<keyword evidence="1" id="KW-0472">Membrane</keyword>
<reference evidence="2 3" key="1">
    <citation type="submission" date="2020-08" db="EMBL/GenBank/DDBJ databases">
        <title>Sequencing the genomes of 1000 actinobacteria strains.</title>
        <authorList>
            <person name="Klenk H.-P."/>
        </authorList>
    </citation>
    <scope>NUCLEOTIDE SEQUENCE [LARGE SCALE GENOMIC DNA]</scope>
    <source>
        <strain evidence="2 3">DSM 24823</strain>
    </source>
</reference>
<dbReference type="Proteomes" id="UP000517712">
    <property type="component" value="Unassembled WGS sequence"/>
</dbReference>
<feature type="transmembrane region" description="Helical" evidence="1">
    <location>
        <begin position="7"/>
        <end position="28"/>
    </location>
</feature>
<dbReference type="RefSeq" id="WP_184280854.1">
    <property type="nucleotide sequence ID" value="NZ_BAAAPG010000001.1"/>
</dbReference>